<dbReference type="Proteomes" id="UP000663869">
    <property type="component" value="Unassembled WGS sequence"/>
</dbReference>
<evidence type="ECO:0000256" key="1">
    <source>
        <dbReference type="SAM" id="MobiDB-lite"/>
    </source>
</evidence>
<dbReference type="AlphaFoldDB" id="A0A818ZZN0"/>
<feature type="region of interest" description="Disordered" evidence="1">
    <location>
        <begin position="19"/>
        <end position="50"/>
    </location>
</feature>
<evidence type="ECO:0000313" key="3">
    <source>
        <dbReference type="EMBL" id="CAF4516893.1"/>
    </source>
</evidence>
<gene>
    <name evidence="2" type="ORF">FME351_LOCUS32156</name>
    <name evidence="3" type="ORF">TSG867_LOCUS22285</name>
</gene>
<feature type="region of interest" description="Disordered" evidence="1">
    <location>
        <begin position="86"/>
        <end position="116"/>
    </location>
</feature>
<comment type="caution">
    <text evidence="2">The sequence shown here is derived from an EMBL/GenBank/DDBJ whole genome shotgun (WGS) entry which is preliminary data.</text>
</comment>
<sequence>MSTECKHCSSCTSALQQSAKRLNSQQRLEDRNTAREQREQDLNISTTQREQDKLIARLQREEVEIRRCSIFEYICNMSRKQREHEVGLEEKRHQETFAQQKHELELDEKRHKDTLV</sequence>
<protein>
    <submittedName>
        <fullName evidence="2">Uncharacterized protein</fullName>
    </submittedName>
</protein>
<dbReference type="Proteomes" id="UP000663862">
    <property type="component" value="Unassembled WGS sequence"/>
</dbReference>
<reference evidence="2" key="1">
    <citation type="submission" date="2021-02" db="EMBL/GenBank/DDBJ databases">
        <authorList>
            <person name="Nowell W R."/>
        </authorList>
    </citation>
    <scope>NUCLEOTIDE SEQUENCE</scope>
</reference>
<accession>A0A818ZZN0</accession>
<feature type="compositionally biased region" description="Basic and acidic residues" evidence="1">
    <location>
        <begin position="27"/>
        <end position="41"/>
    </location>
</feature>
<evidence type="ECO:0000313" key="4">
    <source>
        <dbReference type="Proteomes" id="UP000663869"/>
    </source>
</evidence>
<evidence type="ECO:0000313" key="2">
    <source>
        <dbReference type="EMBL" id="CAF3774693.1"/>
    </source>
</evidence>
<proteinExistence type="predicted"/>
<dbReference type="EMBL" id="CAJNYU010004591">
    <property type="protein sequence ID" value="CAF3774693.1"/>
    <property type="molecule type" value="Genomic_DNA"/>
</dbReference>
<dbReference type="EMBL" id="CAJOBQ010001800">
    <property type="protein sequence ID" value="CAF4516893.1"/>
    <property type="molecule type" value="Genomic_DNA"/>
</dbReference>
<organism evidence="2 4">
    <name type="scientific">Rotaria socialis</name>
    <dbReference type="NCBI Taxonomy" id="392032"/>
    <lineage>
        <taxon>Eukaryota</taxon>
        <taxon>Metazoa</taxon>
        <taxon>Spiralia</taxon>
        <taxon>Gnathifera</taxon>
        <taxon>Rotifera</taxon>
        <taxon>Eurotatoria</taxon>
        <taxon>Bdelloidea</taxon>
        <taxon>Philodinida</taxon>
        <taxon>Philodinidae</taxon>
        <taxon>Rotaria</taxon>
    </lineage>
</organism>
<name>A0A818ZZN0_9BILA</name>